<name>A0A2U1K4P4_9BACI</name>
<comment type="similarity">
    <text evidence="2">Belongs to the SLC13A/DASS transporter (TC 2.A.47) family. NADC subfamily.</text>
</comment>
<feature type="transmembrane region" description="Helical" evidence="10">
    <location>
        <begin position="165"/>
        <end position="187"/>
    </location>
</feature>
<organism evidence="11 12">
    <name type="scientific">Pueribacillus theae</name>
    <dbReference type="NCBI Taxonomy" id="2171751"/>
    <lineage>
        <taxon>Bacteria</taxon>
        <taxon>Bacillati</taxon>
        <taxon>Bacillota</taxon>
        <taxon>Bacilli</taxon>
        <taxon>Bacillales</taxon>
        <taxon>Bacillaceae</taxon>
        <taxon>Pueribacillus</taxon>
    </lineage>
</organism>
<feature type="transmembrane region" description="Helical" evidence="10">
    <location>
        <begin position="276"/>
        <end position="299"/>
    </location>
</feature>
<evidence type="ECO:0000256" key="4">
    <source>
        <dbReference type="ARBA" id="ARBA00022692"/>
    </source>
</evidence>
<evidence type="ECO:0000313" key="11">
    <source>
        <dbReference type="EMBL" id="PWA11918.1"/>
    </source>
</evidence>
<keyword evidence="4 10" id="KW-0812">Transmembrane</keyword>
<evidence type="ECO:0000256" key="2">
    <source>
        <dbReference type="ARBA" id="ARBA00006772"/>
    </source>
</evidence>
<feature type="transmembrane region" description="Helical" evidence="10">
    <location>
        <begin position="358"/>
        <end position="375"/>
    </location>
</feature>
<feature type="transmembrane region" description="Helical" evidence="10">
    <location>
        <begin position="333"/>
        <end position="352"/>
    </location>
</feature>
<evidence type="ECO:0000256" key="1">
    <source>
        <dbReference type="ARBA" id="ARBA00004141"/>
    </source>
</evidence>
<dbReference type="NCBIfam" id="TIGR00785">
    <property type="entry name" value="dass"/>
    <property type="match status" value="1"/>
</dbReference>
<dbReference type="PANTHER" id="PTHR10283">
    <property type="entry name" value="SOLUTE CARRIER FAMILY 13 MEMBER"/>
    <property type="match status" value="1"/>
</dbReference>
<keyword evidence="5" id="KW-0769">Symport</keyword>
<accession>A0A2U1K4P4</accession>
<feature type="compositionally biased region" description="Polar residues" evidence="9">
    <location>
        <begin position="36"/>
        <end position="58"/>
    </location>
</feature>
<evidence type="ECO:0000256" key="9">
    <source>
        <dbReference type="SAM" id="MobiDB-lite"/>
    </source>
</evidence>
<dbReference type="GO" id="GO:1905039">
    <property type="term" value="P:carboxylic acid transmembrane transport"/>
    <property type="evidence" value="ECO:0007669"/>
    <property type="project" value="UniProtKB-ARBA"/>
</dbReference>
<sequence>MEKSLRAMSNSLWSSHKRTKELLTFASLRQPKKQATVKNLKNAKSANSDGGNQDQGNKSYSTSQLVGLILGPALFFIALYLLPLPGLSDPGRAVLATTLWLSTWWILEAMPLGLTSLLPIILLPLMGTISGAEVTASYGDPNIFLFLGGFAIAIVLEKWSLHERIALSIISFVGTSTSGLIYGFMFATGFLSMWISNVATVMMMIPIGTAIAFKVVELMKKEGTYTKEEDKKFTKSMVFAIGFGGIIGGSATLIGTPPNLILAGLVKEMYGIEISFAKWFMFAFPMIVILAIFTAFYLTKVAYPMKVKKLEQGRQFVLDEKKALGKMTYEEKVVAAVFSLTAFMWLTRSFIWTDVIPGISDTMIAMTGALLLYLIPASKKHGGRILGGESLKQMPWGVLLLVGGGLAIAAGFAETDLSQWIGSRLLLLEGIPYIAILAITTILTIGITQIAPNTAITTIFVPIAATLALAINVHPLPLMTAAALGAGFAFMLPIGTPSQAIVFGTGKVTIMDMLKKGTWITILATVLIITFVYFLFPVVFDLNLMEFPDALK</sequence>
<dbReference type="GO" id="GO:0015293">
    <property type="term" value="F:symporter activity"/>
    <property type="evidence" value="ECO:0007669"/>
    <property type="project" value="UniProtKB-KW"/>
</dbReference>
<feature type="region of interest" description="Disordered" evidence="9">
    <location>
        <begin position="33"/>
        <end position="58"/>
    </location>
</feature>
<feature type="transmembrane region" description="Helical" evidence="10">
    <location>
        <begin position="138"/>
        <end position="156"/>
    </location>
</feature>
<dbReference type="Proteomes" id="UP000245998">
    <property type="component" value="Unassembled WGS sequence"/>
</dbReference>
<reference evidence="11 12" key="1">
    <citation type="submission" date="2018-04" db="EMBL/GenBank/DDBJ databases">
        <title>Camelliibacillus theae gen. nov., sp. nov., isolated from Pu'er tea.</title>
        <authorList>
            <person name="Niu L."/>
        </authorList>
    </citation>
    <scope>NUCLEOTIDE SEQUENCE [LARGE SCALE GENOMIC DNA]</scope>
    <source>
        <strain evidence="11 12">T8</strain>
    </source>
</reference>
<keyword evidence="6 10" id="KW-1133">Transmembrane helix</keyword>
<feature type="transmembrane region" description="Helical" evidence="10">
    <location>
        <begin position="193"/>
        <end position="216"/>
    </location>
</feature>
<evidence type="ECO:0000313" key="12">
    <source>
        <dbReference type="Proteomes" id="UP000245998"/>
    </source>
</evidence>
<dbReference type="EMBL" id="QCZG01000015">
    <property type="protein sequence ID" value="PWA11918.1"/>
    <property type="molecule type" value="Genomic_DNA"/>
</dbReference>
<comment type="subcellular location">
    <subcellularLocation>
        <location evidence="1">Membrane</location>
        <topology evidence="1">Multi-pass membrane protein</topology>
    </subcellularLocation>
</comment>
<dbReference type="OrthoDB" id="9766267at2"/>
<evidence type="ECO:0000256" key="10">
    <source>
        <dbReference type="SAM" id="Phobius"/>
    </source>
</evidence>
<feature type="transmembrane region" description="Helical" evidence="10">
    <location>
        <begin position="396"/>
        <end position="413"/>
    </location>
</feature>
<evidence type="ECO:0000256" key="7">
    <source>
        <dbReference type="ARBA" id="ARBA00023136"/>
    </source>
</evidence>
<feature type="transmembrane region" description="Helical" evidence="10">
    <location>
        <begin position="517"/>
        <end position="536"/>
    </location>
</feature>
<feature type="transmembrane region" description="Helical" evidence="10">
    <location>
        <begin position="65"/>
        <end position="84"/>
    </location>
</feature>
<evidence type="ECO:0000256" key="6">
    <source>
        <dbReference type="ARBA" id="ARBA00022989"/>
    </source>
</evidence>
<protein>
    <recommendedName>
        <fullName evidence="3">Sodium-dependent dicarboxylate transporter SdcS</fullName>
    </recommendedName>
    <alternativeName>
        <fullName evidence="8">Na(+)/dicarboxylate symporter</fullName>
    </alternativeName>
</protein>
<evidence type="ECO:0000256" key="3">
    <source>
        <dbReference type="ARBA" id="ARBA00020150"/>
    </source>
</evidence>
<dbReference type="Pfam" id="PF00939">
    <property type="entry name" value="Na_sulph_symp"/>
    <property type="match status" value="1"/>
</dbReference>
<dbReference type="AlphaFoldDB" id="A0A2U1K4P4"/>
<feature type="transmembrane region" description="Helical" evidence="10">
    <location>
        <begin position="237"/>
        <end position="256"/>
    </location>
</feature>
<proteinExistence type="inferred from homology"/>
<feature type="transmembrane region" description="Helical" evidence="10">
    <location>
        <begin position="478"/>
        <end position="496"/>
    </location>
</feature>
<keyword evidence="12" id="KW-1185">Reference proteome</keyword>
<dbReference type="PANTHER" id="PTHR10283:SF82">
    <property type="entry name" value="SOLUTE CARRIER FAMILY 13 MEMBER 2"/>
    <property type="match status" value="1"/>
</dbReference>
<keyword evidence="7 10" id="KW-0472">Membrane</keyword>
<evidence type="ECO:0000256" key="8">
    <source>
        <dbReference type="ARBA" id="ARBA00031174"/>
    </source>
</evidence>
<keyword evidence="5" id="KW-0813">Transport</keyword>
<comment type="caution">
    <text evidence="11">The sequence shown here is derived from an EMBL/GenBank/DDBJ whole genome shotgun (WGS) entry which is preliminary data.</text>
</comment>
<feature type="transmembrane region" description="Helical" evidence="10">
    <location>
        <begin position="454"/>
        <end position="472"/>
    </location>
</feature>
<dbReference type="RefSeq" id="WP_116554562.1">
    <property type="nucleotide sequence ID" value="NZ_QCZG01000015.1"/>
</dbReference>
<dbReference type="GO" id="GO:0005886">
    <property type="term" value="C:plasma membrane"/>
    <property type="evidence" value="ECO:0007669"/>
    <property type="project" value="TreeGrafter"/>
</dbReference>
<evidence type="ECO:0000256" key="5">
    <source>
        <dbReference type="ARBA" id="ARBA00022847"/>
    </source>
</evidence>
<gene>
    <name evidence="11" type="ORF">DCC39_09025</name>
</gene>
<feature type="transmembrane region" description="Helical" evidence="10">
    <location>
        <begin position="425"/>
        <end position="447"/>
    </location>
</feature>
<dbReference type="GO" id="GO:0008514">
    <property type="term" value="F:organic anion transmembrane transporter activity"/>
    <property type="evidence" value="ECO:0007669"/>
    <property type="project" value="UniProtKB-ARBA"/>
</dbReference>
<dbReference type="InterPro" id="IPR001898">
    <property type="entry name" value="SLC13A/DASS"/>
</dbReference>